<dbReference type="Pfam" id="PF00126">
    <property type="entry name" value="HTH_1"/>
    <property type="match status" value="1"/>
</dbReference>
<evidence type="ECO:0000256" key="4">
    <source>
        <dbReference type="ARBA" id="ARBA00023163"/>
    </source>
</evidence>
<gene>
    <name evidence="6" type="ORF">SAMN04488136_12216</name>
</gene>
<evidence type="ECO:0000259" key="5">
    <source>
        <dbReference type="PROSITE" id="PS50931"/>
    </source>
</evidence>
<dbReference type="FunFam" id="1.10.10.10:FF:000001">
    <property type="entry name" value="LysR family transcriptional regulator"/>
    <property type="match status" value="1"/>
</dbReference>
<dbReference type="Pfam" id="PF03466">
    <property type="entry name" value="LysR_substrate"/>
    <property type="match status" value="1"/>
</dbReference>
<organism evidence="6 7">
    <name type="scientific">Vibrio xiamenensis</name>
    <dbReference type="NCBI Taxonomy" id="861298"/>
    <lineage>
        <taxon>Bacteria</taxon>
        <taxon>Pseudomonadati</taxon>
        <taxon>Pseudomonadota</taxon>
        <taxon>Gammaproteobacteria</taxon>
        <taxon>Vibrionales</taxon>
        <taxon>Vibrionaceae</taxon>
        <taxon>Vibrio</taxon>
    </lineage>
</organism>
<dbReference type="InterPro" id="IPR000847">
    <property type="entry name" value="LysR_HTH_N"/>
</dbReference>
<dbReference type="GO" id="GO:0003677">
    <property type="term" value="F:DNA binding"/>
    <property type="evidence" value="ECO:0007669"/>
    <property type="project" value="UniProtKB-KW"/>
</dbReference>
<dbReference type="Gene3D" id="1.10.10.10">
    <property type="entry name" value="Winged helix-like DNA-binding domain superfamily/Winged helix DNA-binding domain"/>
    <property type="match status" value="1"/>
</dbReference>
<dbReference type="GO" id="GO:0003700">
    <property type="term" value="F:DNA-binding transcription factor activity"/>
    <property type="evidence" value="ECO:0007669"/>
    <property type="project" value="InterPro"/>
</dbReference>
<feature type="domain" description="HTH lysR-type" evidence="5">
    <location>
        <begin position="1"/>
        <end position="58"/>
    </location>
</feature>
<dbReference type="STRING" id="861298.SAMN04488136_12216"/>
<keyword evidence="4" id="KW-0804">Transcription</keyword>
<sequence>MDIEALRSFLAFVETGSFTRAAKQINRTQSAFSAQMRKLEDEIGAPLFEKDGRNLMLSEAGIRLRSHAKNLVSFHDSALSQMQKFQAKTPLRLGCPEDYNDAVLPVVIAALKCAAPMCSIQIYSEPSVSLRQKLDSGELDGAILTRSPNSEEGYWLTADQGVWIAAPDYQMNFHQPLPLALFQFDCKYHAAAIDSLTKRGVDYQLLACCNTASAQRAIVRQGLAIGAMGKLSVSPDLRIVENMPPLPAVDVVLAVGAKPHPLLSDEFLKQLSGKFRLRKPQLHLV</sequence>
<accession>A0A1G8DXE1</accession>
<evidence type="ECO:0000256" key="1">
    <source>
        <dbReference type="ARBA" id="ARBA00009437"/>
    </source>
</evidence>
<dbReference type="RefSeq" id="WP_093276407.1">
    <property type="nucleotide sequence ID" value="NZ_FNDD01000022.1"/>
</dbReference>
<proteinExistence type="inferred from homology"/>
<dbReference type="Gene3D" id="3.40.190.10">
    <property type="entry name" value="Periplasmic binding protein-like II"/>
    <property type="match status" value="2"/>
</dbReference>
<dbReference type="OrthoDB" id="5723059at2"/>
<dbReference type="AlphaFoldDB" id="A0A1G8DXE1"/>
<keyword evidence="3 6" id="KW-0238">DNA-binding</keyword>
<evidence type="ECO:0000256" key="3">
    <source>
        <dbReference type="ARBA" id="ARBA00023125"/>
    </source>
</evidence>
<dbReference type="PANTHER" id="PTHR30579:SF7">
    <property type="entry name" value="HTH-TYPE TRANSCRIPTIONAL REGULATOR LRHA-RELATED"/>
    <property type="match status" value="1"/>
</dbReference>
<dbReference type="PRINTS" id="PR00039">
    <property type="entry name" value="HTHLYSR"/>
</dbReference>
<keyword evidence="7" id="KW-1185">Reference proteome</keyword>
<dbReference type="InterPro" id="IPR036388">
    <property type="entry name" value="WH-like_DNA-bd_sf"/>
</dbReference>
<evidence type="ECO:0000313" key="7">
    <source>
        <dbReference type="Proteomes" id="UP000198854"/>
    </source>
</evidence>
<evidence type="ECO:0000313" key="6">
    <source>
        <dbReference type="EMBL" id="SDH62357.1"/>
    </source>
</evidence>
<dbReference type="SUPFAM" id="SSF46785">
    <property type="entry name" value="Winged helix' DNA-binding domain"/>
    <property type="match status" value="1"/>
</dbReference>
<dbReference type="Proteomes" id="UP000198854">
    <property type="component" value="Unassembled WGS sequence"/>
</dbReference>
<comment type="similarity">
    <text evidence="1">Belongs to the LysR transcriptional regulatory family.</text>
</comment>
<dbReference type="InterPro" id="IPR036390">
    <property type="entry name" value="WH_DNA-bd_sf"/>
</dbReference>
<reference evidence="6 7" key="1">
    <citation type="submission" date="2016-10" db="EMBL/GenBank/DDBJ databases">
        <authorList>
            <person name="de Groot N.N."/>
        </authorList>
    </citation>
    <scope>NUCLEOTIDE SEQUENCE [LARGE SCALE GENOMIC DNA]</scope>
    <source>
        <strain evidence="6 7">CGMCC 1.10228</strain>
    </source>
</reference>
<evidence type="ECO:0000256" key="2">
    <source>
        <dbReference type="ARBA" id="ARBA00023015"/>
    </source>
</evidence>
<dbReference type="SUPFAM" id="SSF53850">
    <property type="entry name" value="Periplasmic binding protein-like II"/>
    <property type="match status" value="1"/>
</dbReference>
<keyword evidence="2" id="KW-0805">Transcription regulation</keyword>
<protein>
    <submittedName>
        <fullName evidence="6">DNA-binding transcriptional regulator, LysR family</fullName>
    </submittedName>
</protein>
<dbReference type="InterPro" id="IPR005119">
    <property type="entry name" value="LysR_subst-bd"/>
</dbReference>
<dbReference type="InterPro" id="IPR050176">
    <property type="entry name" value="LTTR"/>
</dbReference>
<dbReference type="PROSITE" id="PS50931">
    <property type="entry name" value="HTH_LYSR"/>
    <property type="match status" value="1"/>
</dbReference>
<dbReference type="PANTHER" id="PTHR30579">
    <property type="entry name" value="TRANSCRIPTIONAL REGULATOR"/>
    <property type="match status" value="1"/>
</dbReference>
<name>A0A1G8DXE1_9VIBR</name>
<dbReference type="EMBL" id="FNDD01000022">
    <property type="protein sequence ID" value="SDH62357.1"/>
    <property type="molecule type" value="Genomic_DNA"/>
</dbReference>